<dbReference type="EMBL" id="UINC01141883">
    <property type="protein sequence ID" value="SVD29886.1"/>
    <property type="molecule type" value="Genomic_DNA"/>
</dbReference>
<dbReference type="Pfam" id="PF13414">
    <property type="entry name" value="TPR_11"/>
    <property type="match status" value="1"/>
</dbReference>
<organism evidence="1">
    <name type="scientific">marine metagenome</name>
    <dbReference type="NCBI Taxonomy" id="408172"/>
    <lineage>
        <taxon>unclassified sequences</taxon>
        <taxon>metagenomes</taxon>
        <taxon>ecological metagenomes</taxon>
    </lineage>
</organism>
<dbReference type="InterPro" id="IPR052943">
    <property type="entry name" value="TMTC_O-mannosyl-trnsfr"/>
</dbReference>
<name>A0A382U6E6_9ZZZZ</name>
<sequence length="229" mass="25991">VSTLSQYQTSLCIAASLLAVVCGWSSSSVAKERYNVWAKEKIRVHRDRVNQFPNNAELRVVLGTAYYEDGNLREAEVHLKRAIEIKSDYPEAHCNLGIVYQAWAHRSEAERHYREALRQDSTLIEAMAGLGTLLCASNRHAQGIQHLEGVLRLDVRRDDARFNLGVAYHKVGDHIRAIEHLGDLLKRRQDYPGARHGLAQAHLARGLMYLQAELLQPALDQFQFSLRQV</sequence>
<dbReference type="PANTHER" id="PTHR44809">
    <property type="match status" value="1"/>
</dbReference>
<feature type="non-terminal residue" evidence="1">
    <location>
        <position position="1"/>
    </location>
</feature>
<dbReference type="Gene3D" id="1.25.40.10">
    <property type="entry name" value="Tetratricopeptide repeat domain"/>
    <property type="match status" value="1"/>
</dbReference>
<accession>A0A382U6E6</accession>
<dbReference type="SUPFAM" id="SSF48452">
    <property type="entry name" value="TPR-like"/>
    <property type="match status" value="1"/>
</dbReference>
<evidence type="ECO:0000313" key="1">
    <source>
        <dbReference type="EMBL" id="SVD29886.1"/>
    </source>
</evidence>
<protein>
    <submittedName>
        <fullName evidence="1">Uncharacterized protein</fullName>
    </submittedName>
</protein>
<dbReference type="PROSITE" id="PS50005">
    <property type="entry name" value="TPR"/>
    <property type="match status" value="1"/>
</dbReference>
<dbReference type="InterPro" id="IPR011990">
    <property type="entry name" value="TPR-like_helical_dom_sf"/>
</dbReference>
<dbReference type="SMART" id="SM00028">
    <property type="entry name" value="TPR"/>
    <property type="match status" value="4"/>
</dbReference>
<proteinExistence type="predicted"/>
<dbReference type="Pfam" id="PF13424">
    <property type="entry name" value="TPR_12"/>
    <property type="match status" value="1"/>
</dbReference>
<reference evidence="1" key="1">
    <citation type="submission" date="2018-05" db="EMBL/GenBank/DDBJ databases">
        <authorList>
            <person name="Lanie J.A."/>
            <person name="Ng W.-L."/>
            <person name="Kazmierczak K.M."/>
            <person name="Andrzejewski T.M."/>
            <person name="Davidsen T.M."/>
            <person name="Wayne K.J."/>
            <person name="Tettelin H."/>
            <person name="Glass J.I."/>
            <person name="Rusch D."/>
            <person name="Podicherti R."/>
            <person name="Tsui H.-C.T."/>
            <person name="Winkler M.E."/>
        </authorList>
    </citation>
    <scope>NUCLEOTIDE SEQUENCE</scope>
</reference>
<dbReference type="InterPro" id="IPR019734">
    <property type="entry name" value="TPR_rpt"/>
</dbReference>
<dbReference type="PANTHER" id="PTHR44809:SF1">
    <property type="entry name" value="PROTEIN O-MANNOSYL-TRANSFERASE TMTC1"/>
    <property type="match status" value="1"/>
</dbReference>
<feature type="non-terminal residue" evidence="1">
    <location>
        <position position="229"/>
    </location>
</feature>
<dbReference type="AlphaFoldDB" id="A0A382U6E6"/>
<gene>
    <name evidence="1" type="ORF">METZ01_LOCUS382740</name>
</gene>